<comment type="similarity">
    <text evidence="2">Belongs to the TAF6 family.</text>
</comment>
<dbReference type="GO" id="GO:0005669">
    <property type="term" value="C:transcription factor TFIID complex"/>
    <property type="evidence" value="ECO:0007669"/>
    <property type="project" value="InterPro"/>
</dbReference>
<dbReference type="SUPFAM" id="SSF47113">
    <property type="entry name" value="Histone-fold"/>
    <property type="match status" value="1"/>
</dbReference>
<evidence type="ECO:0000256" key="6">
    <source>
        <dbReference type="ARBA" id="ARBA00023242"/>
    </source>
</evidence>
<dbReference type="InterPro" id="IPR011442">
    <property type="entry name" value="TAF6_C"/>
</dbReference>
<keyword evidence="3" id="KW-0805">Transcription regulation</keyword>
<protein>
    <submittedName>
        <fullName evidence="9">OLC1v1024953C1</fullName>
    </submittedName>
</protein>
<feature type="region of interest" description="Disordered" evidence="7">
    <location>
        <begin position="494"/>
        <end position="540"/>
    </location>
</feature>
<dbReference type="CDD" id="cd22931">
    <property type="entry name" value="HFD_TAF6"/>
    <property type="match status" value="1"/>
</dbReference>
<dbReference type="EMBL" id="OX459118">
    <property type="protein sequence ID" value="CAI9090225.1"/>
    <property type="molecule type" value="Genomic_DNA"/>
</dbReference>
<evidence type="ECO:0000256" key="1">
    <source>
        <dbReference type="ARBA" id="ARBA00004123"/>
    </source>
</evidence>
<dbReference type="GO" id="GO:0000124">
    <property type="term" value="C:SAGA complex"/>
    <property type="evidence" value="ECO:0007669"/>
    <property type="project" value="InterPro"/>
</dbReference>
<dbReference type="GO" id="GO:0051123">
    <property type="term" value="P:RNA polymerase II preinitiation complex assembly"/>
    <property type="evidence" value="ECO:0007669"/>
    <property type="project" value="TreeGrafter"/>
</dbReference>
<evidence type="ECO:0000256" key="2">
    <source>
        <dbReference type="ARBA" id="ARBA00007688"/>
    </source>
</evidence>
<gene>
    <name evidence="9" type="ORF">OLC1_LOCUS2428</name>
</gene>
<dbReference type="Gene3D" id="1.10.20.10">
    <property type="entry name" value="Histone, subunit A"/>
    <property type="match status" value="1"/>
</dbReference>
<evidence type="ECO:0000256" key="4">
    <source>
        <dbReference type="ARBA" id="ARBA00023159"/>
    </source>
</evidence>
<dbReference type="FunFam" id="1.25.40.770:FF:000004">
    <property type="entry name" value="transcription initiation factor TFIID subunit 6"/>
    <property type="match status" value="1"/>
</dbReference>
<proteinExistence type="inferred from homology"/>
<dbReference type="GO" id="GO:0046982">
    <property type="term" value="F:protein heterodimerization activity"/>
    <property type="evidence" value="ECO:0007669"/>
    <property type="project" value="InterPro"/>
</dbReference>
<evidence type="ECO:0000259" key="8">
    <source>
        <dbReference type="SMART" id="SM00803"/>
    </source>
</evidence>
<dbReference type="AlphaFoldDB" id="A0AAV1C5R0"/>
<evidence type="ECO:0000313" key="10">
    <source>
        <dbReference type="Proteomes" id="UP001161247"/>
    </source>
</evidence>
<feature type="compositionally biased region" description="Polar residues" evidence="7">
    <location>
        <begin position="508"/>
        <end position="527"/>
    </location>
</feature>
<evidence type="ECO:0000256" key="3">
    <source>
        <dbReference type="ARBA" id="ARBA00023015"/>
    </source>
</evidence>
<dbReference type="InterPro" id="IPR004823">
    <property type="entry name" value="TAF_TATA-bd_Histone-like_dom"/>
</dbReference>
<dbReference type="InterPro" id="IPR037796">
    <property type="entry name" value="TAF6"/>
</dbReference>
<evidence type="ECO:0000256" key="5">
    <source>
        <dbReference type="ARBA" id="ARBA00023163"/>
    </source>
</evidence>
<dbReference type="Pfam" id="PF07571">
    <property type="entry name" value="TAF6_C"/>
    <property type="match status" value="1"/>
</dbReference>
<dbReference type="PANTHER" id="PTHR10221:SF13">
    <property type="entry name" value="TRANSCRIPTION INITIATION FACTOR TFIID SUBUNIT 6"/>
    <property type="match status" value="1"/>
</dbReference>
<keyword evidence="5" id="KW-0804">Transcription</keyword>
<accession>A0AAV1C5R0</accession>
<dbReference type="SMART" id="SM00803">
    <property type="entry name" value="TAF"/>
    <property type="match status" value="1"/>
</dbReference>
<feature type="region of interest" description="Disordered" evidence="7">
    <location>
        <begin position="420"/>
        <end position="444"/>
    </location>
</feature>
<dbReference type="GO" id="GO:0016251">
    <property type="term" value="F:RNA polymerase II general transcription initiation factor activity"/>
    <property type="evidence" value="ECO:0007669"/>
    <property type="project" value="InterPro"/>
</dbReference>
<dbReference type="Proteomes" id="UP001161247">
    <property type="component" value="Chromosome 1"/>
</dbReference>
<evidence type="ECO:0000313" key="9">
    <source>
        <dbReference type="EMBL" id="CAI9090225.1"/>
    </source>
</evidence>
<dbReference type="FunFam" id="1.10.20.10:FF:000046">
    <property type="entry name" value="transcription initiation factor TFIID subunit 6"/>
    <property type="match status" value="1"/>
</dbReference>
<dbReference type="SUPFAM" id="SSF48371">
    <property type="entry name" value="ARM repeat"/>
    <property type="match status" value="1"/>
</dbReference>
<dbReference type="InterPro" id="IPR016024">
    <property type="entry name" value="ARM-type_fold"/>
</dbReference>
<reference evidence="9" key="1">
    <citation type="submission" date="2023-03" db="EMBL/GenBank/DDBJ databases">
        <authorList>
            <person name="Julca I."/>
        </authorList>
    </citation>
    <scope>NUCLEOTIDE SEQUENCE</scope>
</reference>
<dbReference type="CDD" id="cd08050">
    <property type="entry name" value="TAF6C"/>
    <property type="match status" value="1"/>
</dbReference>
<dbReference type="GO" id="GO:0046695">
    <property type="term" value="C:SLIK (SAGA-like) complex"/>
    <property type="evidence" value="ECO:0007669"/>
    <property type="project" value="InterPro"/>
</dbReference>
<feature type="domain" description="TATA box binding protein associated factor (TAF) histone-like fold" evidence="8">
    <location>
        <begin position="2"/>
        <end position="68"/>
    </location>
</feature>
<organism evidence="9 10">
    <name type="scientific">Oldenlandia corymbosa var. corymbosa</name>
    <dbReference type="NCBI Taxonomy" id="529605"/>
    <lineage>
        <taxon>Eukaryota</taxon>
        <taxon>Viridiplantae</taxon>
        <taxon>Streptophyta</taxon>
        <taxon>Embryophyta</taxon>
        <taxon>Tracheophyta</taxon>
        <taxon>Spermatophyta</taxon>
        <taxon>Magnoliopsida</taxon>
        <taxon>eudicotyledons</taxon>
        <taxon>Gunneridae</taxon>
        <taxon>Pentapetalae</taxon>
        <taxon>asterids</taxon>
        <taxon>lamiids</taxon>
        <taxon>Gentianales</taxon>
        <taxon>Rubiaceae</taxon>
        <taxon>Rubioideae</taxon>
        <taxon>Spermacoceae</taxon>
        <taxon>Hedyotis-Oldenlandia complex</taxon>
        <taxon>Oldenlandia</taxon>
    </lineage>
</organism>
<keyword evidence="6" id="KW-0539">Nucleus</keyword>
<dbReference type="Pfam" id="PF02969">
    <property type="entry name" value="TAF"/>
    <property type="match status" value="1"/>
</dbReference>
<keyword evidence="4" id="KW-0010">Activator</keyword>
<feature type="compositionally biased region" description="Basic and acidic residues" evidence="7">
    <location>
        <begin position="423"/>
        <end position="440"/>
    </location>
</feature>
<name>A0AAV1C5R0_OLDCO</name>
<comment type="subcellular location">
    <subcellularLocation>
        <location evidence="1">Nucleus</location>
    </subcellularLocation>
</comment>
<dbReference type="Gene3D" id="1.25.40.770">
    <property type="entry name" value="TAF6, C-terminal HEAT repeat domain"/>
    <property type="match status" value="1"/>
</dbReference>
<feature type="region of interest" description="Disordered" evidence="7">
    <location>
        <begin position="563"/>
        <end position="629"/>
    </location>
</feature>
<dbReference type="GO" id="GO:0003713">
    <property type="term" value="F:transcription coactivator activity"/>
    <property type="evidence" value="ECO:0007669"/>
    <property type="project" value="TreeGrafter"/>
</dbReference>
<dbReference type="InterPro" id="IPR046344">
    <property type="entry name" value="TAF6_C_sf"/>
</dbReference>
<feature type="compositionally biased region" description="Polar residues" evidence="7">
    <location>
        <begin position="573"/>
        <end position="597"/>
    </location>
</feature>
<dbReference type="PANTHER" id="PTHR10221">
    <property type="entry name" value="TRANSCRIPTION INITIATION FACTOR TFIID SUBUNIT 6"/>
    <property type="match status" value="1"/>
</dbReference>
<dbReference type="InterPro" id="IPR009072">
    <property type="entry name" value="Histone-fold"/>
</dbReference>
<keyword evidence="10" id="KW-1185">Reference proteome</keyword>
<sequence>MSVIQKETIEVTAQSIGITNLSQDAALALAPDVEYRLREIMQEAIKCMRHSKRNLLTVDDVDSALKLRNVEPVYGFASGDPLRFRRALGHKDLFYVDDKDVDLKDVIEAPLPKAPLDTSVVCHWLAIEGVQPAIPENAPVKVIGPPETKQLEPKEDGLPVDIKLPVKHVLSRELQLYFDKVTELTVSKSDSALFKEALVSLATDSGLHPLVPYFTCFIADEVARGLSSFPLLFALMRLVCSLLRNPHIHVEPYLHQLMPSVVTCLVAKRLGNRLADNHWELRDFTATIIASICRRFAHVYNSLQTRLTKTLLSAFLDTKRALPQHYGAIQGLAALGPNVVRLLILPNLETYLRLLEPEMLLETQKNEIKRHEAWRVYGALLSAAGKCIYDKLKIFPILPSPLARNVRKSNARIVDSRGSYKCKRPDVPLEEQPPLKKNENHGSVVQLPNNSAEMEIERNTAPSGESGSASSHAQEIEDVPLKSNSSEMEIGQNAASLGDSGAGSSRAQETQTVSSKNNSSEMETEQNAAPLGDSGSGSLRAQEIEGVASKNNSTEMEIEQNAAPISDPGVGSSRAQAIQVVSSKNNSSEIETEQNAVPSGDSGAGSSHAQRVEDVLSRKRQRKQMADKQSLSTRVLLDRAWKDDLDSGRLLVNLFELFGESIFPFIATPEMALFL</sequence>
<evidence type="ECO:0000256" key="7">
    <source>
        <dbReference type="SAM" id="MobiDB-lite"/>
    </source>
</evidence>
<feature type="compositionally biased region" description="Low complexity" evidence="7">
    <location>
        <begin position="494"/>
        <end position="507"/>
    </location>
</feature>